<sequence>MNNIKPNKILFSLILSLFFILLSIEILVNFKYLYYFDIKFLNLESSSNLSYSEIKSNYDYIIKFITSTKNMDFNIPSFTSSSEGTLHFYEVKNIFYNIKLLLYITGIISIFIIYYSFKHNNFIVFHYSFYILFSVPIVLMITFLLDFNKAFTYFHKIFFNNDFWLFDINKDPIINILPERFFLHMAIFLNILIIVFAVICKKIYKKSSRPI</sequence>
<feature type="transmembrane region" description="Helical" evidence="1">
    <location>
        <begin position="181"/>
        <end position="200"/>
    </location>
</feature>
<dbReference type="RefSeq" id="WP_111921492.1">
    <property type="nucleotide sequence ID" value="NZ_SVCG01000006.1"/>
</dbReference>
<dbReference type="InterPro" id="IPR010178">
    <property type="entry name" value="Lit"/>
</dbReference>
<dbReference type="AlphaFoldDB" id="A0A2X2WA86"/>
<keyword evidence="1" id="KW-1133">Transmembrane helix</keyword>
<evidence type="ECO:0000313" key="3">
    <source>
        <dbReference type="Proteomes" id="UP000250223"/>
    </source>
</evidence>
<dbReference type="NCBIfam" id="TIGR01906">
    <property type="entry name" value="integ_TIGR01906"/>
    <property type="match status" value="1"/>
</dbReference>
<feature type="transmembrane region" description="Helical" evidence="1">
    <location>
        <begin position="94"/>
        <end position="115"/>
    </location>
</feature>
<evidence type="ECO:0000256" key="1">
    <source>
        <dbReference type="SAM" id="Phobius"/>
    </source>
</evidence>
<reference evidence="2 3" key="1">
    <citation type="submission" date="2018-06" db="EMBL/GenBank/DDBJ databases">
        <authorList>
            <consortium name="Pathogen Informatics"/>
            <person name="Doyle S."/>
        </authorList>
    </citation>
    <scope>NUCLEOTIDE SEQUENCE [LARGE SCALE GENOMIC DNA]</scope>
    <source>
        <strain evidence="2 3">NCTC13028</strain>
    </source>
</reference>
<dbReference type="Pfam" id="PF07314">
    <property type="entry name" value="Lit"/>
    <property type="match status" value="1"/>
</dbReference>
<gene>
    <name evidence="2" type="ORF">NCTC13028_01466</name>
</gene>
<accession>A0A2X2WA86</accession>
<proteinExistence type="predicted"/>
<keyword evidence="1" id="KW-0812">Transmembrane</keyword>
<dbReference type="Proteomes" id="UP000250223">
    <property type="component" value="Unassembled WGS sequence"/>
</dbReference>
<name>A0A2X2WA86_CLOCO</name>
<feature type="transmembrane region" description="Helical" evidence="1">
    <location>
        <begin position="9"/>
        <end position="34"/>
    </location>
</feature>
<protein>
    <submittedName>
        <fullName evidence="2">Membrane spanning protein</fullName>
    </submittedName>
</protein>
<organism evidence="2 3">
    <name type="scientific">Clostridium cochlearium</name>
    <dbReference type="NCBI Taxonomy" id="1494"/>
    <lineage>
        <taxon>Bacteria</taxon>
        <taxon>Bacillati</taxon>
        <taxon>Bacillota</taxon>
        <taxon>Clostridia</taxon>
        <taxon>Eubacteriales</taxon>
        <taxon>Clostridiaceae</taxon>
        <taxon>Clostridium</taxon>
    </lineage>
</organism>
<evidence type="ECO:0000313" key="2">
    <source>
        <dbReference type="EMBL" id="SQB34553.1"/>
    </source>
</evidence>
<keyword evidence="1" id="KW-0472">Membrane</keyword>
<feature type="transmembrane region" description="Helical" evidence="1">
    <location>
        <begin position="127"/>
        <end position="145"/>
    </location>
</feature>
<dbReference type="EMBL" id="UAWC01000012">
    <property type="protein sequence ID" value="SQB34553.1"/>
    <property type="molecule type" value="Genomic_DNA"/>
</dbReference>